<dbReference type="Proteomes" id="UP001163835">
    <property type="component" value="Unassembled WGS sequence"/>
</dbReference>
<evidence type="ECO:0000313" key="2">
    <source>
        <dbReference type="Proteomes" id="UP001163835"/>
    </source>
</evidence>
<proteinExistence type="predicted"/>
<keyword evidence="2" id="KW-1185">Reference proteome</keyword>
<name>A0ACC1TJP5_9AGAR</name>
<reference evidence="1" key="1">
    <citation type="submission" date="2022-09" db="EMBL/GenBank/DDBJ databases">
        <title>A Global Phylogenomic Analysis of the Shiitake Genus Lentinula.</title>
        <authorList>
            <consortium name="DOE Joint Genome Institute"/>
            <person name="Sierra-Patev S."/>
            <person name="Min B."/>
            <person name="Naranjo-Ortiz M."/>
            <person name="Looney B."/>
            <person name="Konkel Z."/>
            <person name="Slot J.C."/>
            <person name="Sakamoto Y."/>
            <person name="Steenwyk J.L."/>
            <person name="Rokas A."/>
            <person name="Carro J."/>
            <person name="Camarero S."/>
            <person name="Ferreira P."/>
            <person name="Molpeceres G."/>
            <person name="Ruiz-Duenas F.J."/>
            <person name="Serrano A."/>
            <person name="Henrissat B."/>
            <person name="Drula E."/>
            <person name="Hughes K.W."/>
            <person name="Mata J.L."/>
            <person name="Ishikawa N.K."/>
            <person name="Vargas-Isla R."/>
            <person name="Ushijima S."/>
            <person name="Smith C.A."/>
            <person name="Ahrendt S."/>
            <person name="Andreopoulos W."/>
            <person name="He G."/>
            <person name="Labutti K."/>
            <person name="Lipzen A."/>
            <person name="Ng V."/>
            <person name="Riley R."/>
            <person name="Sandor L."/>
            <person name="Barry K."/>
            <person name="Martinez A.T."/>
            <person name="Xiao Y."/>
            <person name="Gibbons J.G."/>
            <person name="Terashima K."/>
            <person name="Grigoriev I.V."/>
            <person name="Hibbett D.S."/>
        </authorList>
    </citation>
    <scope>NUCLEOTIDE SEQUENCE</scope>
    <source>
        <strain evidence="1">TMI1499</strain>
    </source>
</reference>
<sequence>MSPASSLTTTTQYLKFQNFDLGRALEEDNNCRIEVERGGLTLGDEDVEFEEVEDCGADENPGERSGLPNVPYRSSPSHPSNSLCPSFPQSDSLPSTSPRASSKRSRKTAASRRKRATAAQARDAAADLKAHAVRVAQDSTPIELKAFDISSLSTSSNGWTASPTSKLSPGLKKIWKNLDLLSTSNLRLLDWDGVSRIVLLDSSERVIAVLGGVPPASEGQEWDETAEQGNVAVEEFRELSTFTKSQQHGRRGDFAYRTVGFGYGNGRKQPLNYRGFRNARVILFSLRSTYLPFIIAIFNCYAHKTYVEYQTTNEELLRRHPHLRPNFPGTPYAALTVNAGPQSYSPPHKDPDNVVHGWCADTALGKFDPNKGGHLVLWDLGLVIRFPPGSTILFPSSLITHSTIPIQKGETRFAFIQYSSGGLFRWRANGFQSDKDFFSKALGVRG</sequence>
<gene>
    <name evidence="1" type="ORF">F5876DRAFT_82570</name>
</gene>
<organism evidence="1 2">
    <name type="scientific">Lentinula aff. lateritia</name>
    <dbReference type="NCBI Taxonomy" id="2804960"/>
    <lineage>
        <taxon>Eukaryota</taxon>
        <taxon>Fungi</taxon>
        <taxon>Dikarya</taxon>
        <taxon>Basidiomycota</taxon>
        <taxon>Agaricomycotina</taxon>
        <taxon>Agaricomycetes</taxon>
        <taxon>Agaricomycetidae</taxon>
        <taxon>Agaricales</taxon>
        <taxon>Marasmiineae</taxon>
        <taxon>Omphalotaceae</taxon>
        <taxon>Lentinula</taxon>
    </lineage>
</organism>
<protein>
    <submittedName>
        <fullName evidence="1">Uncharacterized protein</fullName>
    </submittedName>
</protein>
<dbReference type="EMBL" id="MU795796">
    <property type="protein sequence ID" value="KAJ3804826.1"/>
    <property type="molecule type" value="Genomic_DNA"/>
</dbReference>
<evidence type="ECO:0000313" key="1">
    <source>
        <dbReference type="EMBL" id="KAJ3804826.1"/>
    </source>
</evidence>
<comment type="caution">
    <text evidence="1">The sequence shown here is derived from an EMBL/GenBank/DDBJ whole genome shotgun (WGS) entry which is preliminary data.</text>
</comment>
<accession>A0ACC1TJP5</accession>